<feature type="transmembrane region" description="Helical" evidence="2">
    <location>
        <begin position="50"/>
        <end position="74"/>
    </location>
</feature>
<proteinExistence type="predicted"/>
<evidence type="ECO:0008006" key="4">
    <source>
        <dbReference type="Google" id="ProtNLM"/>
    </source>
</evidence>
<keyword evidence="2" id="KW-0472">Membrane</keyword>
<comment type="caution">
    <text evidence="3">The sequence shown here is derived from an EMBL/GenBank/DDBJ whole genome shotgun (WGS) entry which is preliminary data.</text>
</comment>
<evidence type="ECO:0000256" key="1">
    <source>
        <dbReference type="SAM" id="MobiDB-lite"/>
    </source>
</evidence>
<dbReference type="AlphaFoldDB" id="A0A0F9DTF0"/>
<keyword evidence="2" id="KW-0812">Transmembrane</keyword>
<dbReference type="PANTHER" id="PTHR31876">
    <property type="entry name" value="COV-LIKE PROTEIN 1"/>
    <property type="match status" value="1"/>
</dbReference>
<accession>A0A0F9DTF0</accession>
<evidence type="ECO:0000256" key="2">
    <source>
        <dbReference type="SAM" id="Phobius"/>
    </source>
</evidence>
<feature type="transmembrane region" description="Helical" evidence="2">
    <location>
        <begin position="7"/>
        <end position="30"/>
    </location>
</feature>
<organism evidence="3">
    <name type="scientific">marine sediment metagenome</name>
    <dbReference type="NCBI Taxonomy" id="412755"/>
    <lineage>
        <taxon>unclassified sequences</taxon>
        <taxon>metagenomes</taxon>
        <taxon>ecological metagenomes</taxon>
    </lineage>
</organism>
<protein>
    <recommendedName>
        <fullName evidence="4">DUF502 domain-containing protein</fullName>
    </recommendedName>
</protein>
<keyword evidence="2" id="KW-1133">Transmembrane helix</keyword>
<sequence>MKRQVQIFLAGVMIVAPFAVTAYVVWWAGSGLDGLARSGIEKISPDAKKWLFPGAGAIALLVAVYLVGLLTHVWGFRWIMGMLEGIFERLPVVKTLYESVRDILKLFSGDSAQMGQAVRYKVPGTDAEMLGIRTSTAPRGGGQPGHVSVYLPMSYMVGGVTLYVPADRVQPVDMSVEQVLRIAATADAGGAGHDHDHPKAPPADSKD</sequence>
<dbReference type="PANTHER" id="PTHR31876:SF26">
    <property type="entry name" value="PROTEIN LIKE COV 2"/>
    <property type="match status" value="1"/>
</dbReference>
<feature type="compositionally biased region" description="Basic and acidic residues" evidence="1">
    <location>
        <begin position="192"/>
        <end position="207"/>
    </location>
</feature>
<dbReference type="EMBL" id="LAZR01030302">
    <property type="protein sequence ID" value="KKL57021.1"/>
    <property type="molecule type" value="Genomic_DNA"/>
</dbReference>
<evidence type="ECO:0000313" key="3">
    <source>
        <dbReference type="EMBL" id="KKL57021.1"/>
    </source>
</evidence>
<gene>
    <name evidence="3" type="ORF">LCGC14_2239570</name>
</gene>
<reference evidence="3" key="1">
    <citation type="journal article" date="2015" name="Nature">
        <title>Complex archaea that bridge the gap between prokaryotes and eukaryotes.</title>
        <authorList>
            <person name="Spang A."/>
            <person name="Saw J.H."/>
            <person name="Jorgensen S.L."/>
            <person name="Zaremba-Niedzwiedzka K."/>
            <person name="Martijn J."/>
            <person name="Lind A.E."/>
            <person name="van Eijk R."/>
            <person name="Schleper C."/>
            <person name="Guy L."/>
            <person name="Ettema T.J."/>
        </authorList>
    </citation>
    <scope>NUCLEOTIDE SEQUENCE</scope>
</reference>
<feature type="region of interest" description="Disordered" evidence="1">
    <location>
        <begin position="187"/>
        <end position="207"/>
    </location>
</feature>
<dbReference type="Pfam" id="PF04367">
    <property type="entry name" value="DUF502"/>
    <property type="match status" value="1"/>
</dbReference>
<name>A0A0F9DTF0_9ZZZZ</name>
<dbReference type="InterPro" id="IPR007462">
    <property type="entry name" value="COV1-like"/>
</dbReference>